<dbReference type="Gene3D" id="3.40.50.720">
    <property type="entry name" value="NAD(P)-binding Rossmann-like Domain"/>
    <property type="match status" value="2"/>
</dbReference>
<dbReference type="NCBIfam" id="TIGR03026">
    <property type="entry name" value="NDP-sugDHase"/>
    <property type="match status" value="1"/>
</dbReference>
<dbReference type="GO" id="GO:0016616">
    <property type="term" value="F:oxidoreductase activity, acting on the CH-OH group of donors, NAD or NADP as acceptor"/>
    <property type="evidence" value="ECO:0007669"/>
    <property type="project" value="InterPro"/>
</dbReference>
<dbReference type="Pfam" id="PF03720">
    <property type="entry name" value="UDPG_MGDP_dh_C"/>
    <property type="match status" value="1"/>
</dbReference>
<dbReference type="AlphaFoldDB" id="A0A5S4GTW7"/>
<dbReference type="SMART" id="SM00984">
    <property type="entry name" value="UDPG_MGDP_dh_C"/>
    <property type="match status" value="1"/>
</dbReference>
<dbReference type="Pfam" id="PF03721">
    <property type="entry name" value="UDPG_MGDP_dh_N"/>
    <property type="match status" value="1"/>
</dbReference>
<dbReference type="SUPFAM" id="SSF52413">
    <property type="entry name" value="UDP-glucose/GDP-mannose dehydrogenase C-terminal domain"/>
    <property type="match status" value="1"/>
</dbReference>
<dbReference type="SUPFAM" id="SSF48179">
    <property type="entry name" value="6-phosphogluconate dehydrogenase C-terminal domain-like"/>
    <property type="match status" value="1"/>
</dbReference>
<dbReference type="InterPro" id="IPR014027">
    <property type="entry name" value="UDP-Glc/GDP-Man_DH_C"/>
</dbReference>
<dbReference type="PIRSF" id="PIRSF500136">
    <property type="entry name" value="UDP_ManNAc_DH"/>
    <property type="match status" value="1"/>
</dbReference>
<dbReference type="InterPro" id="IPR036291">
    <property type="entry name" value="NAD(P)-bd_dom_sf"/>
</dbReference>
<dbReference type="GO" id="GO:0016628">
    <property type="term" value="F:oxidoreductase activity, acting on the CH-CH group of donors, NAD or NADP as acceptor"/>
    <property type="evidence" value="ECO:0007669"/>
    <property type="project" value="InterPro"/>
</dbReference>
<name>A0A5S4GTW7_9ACTN</name>
<dbReference type="EMBL" id="VCKZ01000152">
    <property type="protein sequence ID" value="TMR36387.1"/>
    <property type="molecule type" value="Genomic_DNA"/>
</dbReference>
<dbReference type="PIRSF" id="PIRSF000124">
    <property type="entry name" value="UDPglc_GDPman_dh"/>
    <property type="match status" value="1"/>
</dbReference>
<dbReference type="PANTHER" id="PTHR43491:SF1">
    <property type="entry name" value="UDP-N-ACETYL-D-MANNOSAMINE DEHYDROGENASE"/>
    <property type="match status" value="1"/>
</dbReference>
<dbReference type="Proteomes" id="UP000305238">
    <property type="component" value="Unassembled WGS sequence"/>
</dbReference>
<sequence length="420" mass="45267">MDLVVIGLGYVGLPLVREACRAGLRVGGLDRDARVVAGLKAGLSHIDDVSPAEIGDMLEAGFAPSLDEDVLDGARTVVICVPTPLSPEGGPDLTAVRGAAETVARHLVPGTLVVLESTTYPGTTEEVVRPILETSGLVAGEEFHLAFSPERIDPGNPVYGVRNTPKIVGGLTPACASAASAFYGKFVDRVVEAKGTREAEMAKLLENTYRHVNIALVNEMAVFCNELGIDLWDAIDCAATKPFGFQAFRPGPGVGGHCIPIDPNYLSYKVRSLGYPFRFVELAQEINDRMPRYVAERAQQLLNREGRALKGARVLLLGVTYKADIADQRESPARPVARRLARLGADLSFHDPFVESWEVDGEQVRHAGGDLAAALREADLTIVLAAHAAYDAGTLTRHARLLFDTRGRTRDARRESVELL</sequence>
<dbReference type="InterPro" id="IPR014026">
    <property type="entry name" value="UDP-Glc/GDP-Man_DH_dimer"/>
</dbReference>
<protein>
    <submittedName>
        <fullName evidence="5">Nucleotide sugar dehydrogenase</fullName>
    </submittedName>
</protein>
<evidence type="ECO:0000313" key="5">
    <source>
        <dbReference type="EMBL" id="TMR36387.1"/>
    </source>
</evidence>
<gene>
    <name evidence="5" type="ORF">ETD96_20925</name>
</gene>
<keyword evidence="6" id="KW-1185">Reference proteome</keyword>
<proteinExistence type="inferred from homology"/>
<dbReference type="InterPro" id="IPR036220">
    <property type="entry name" value="UDP-Glc/GDP-Man_DH_C_sf"/>
</dbReference>
<comment type="similarity">
    <text evidence="3">Belongs to the UDP-glucose/GDP-mannose dehydrogenase family.</text>
</comment>
<accession>A0A5S4GTW7</accession>
<evidence type="ECO:0000256" key="3">
    <source>
        <dbReference type="PIRNR" id="PIRNR000124"/>
    </source>
</evidence>
<evidence type="ECO:0000256" key="2">
    <source>
        <dbReference type="ARBA" id="ARBA00023027"/>
    </source>
</evidence>
<reference evidence="5 6" key="1">
    <citation type="submission" date="2019-05" db="EMBL/GenBank/DDBJ databases">
        <title>Draft genome sequence of Actinomadura geliboluensis A8036.</title>
        <authorList>
            <person name="Saricaoglu S."/>
            <person name="Isik K."/>
        </authorList>
    </citation>
    <scope>NUCLEOTIDE SEQUENCE [LARGE SCALE GENOMIC DNA]</scope>
    <source>
        <strain evidence="5 6">A8036</strain>
    </source>
</reference>
<dbReference type="GO" id="GO:0000271">
    <property type="term" value="P:polysaccharide biosynthetic process"/>
    <property type="evidence" value="ECO:0007669"/>
    <property type="project" value="InterPro"/>
</dbReference>
<evidence type="ECO:0000256" key="1">
    <source>
        <dbReference type="ARBA" id="ARBA00023002"/>
    </source>
</evidence>
<dbReference type="OrthoDB" id="5193947at2"/>
<feature type="domain" description="UDP-glucose/GDP-mannose dehydrogenase C-terminal" evidence="4">
    <location>
        <begin position="315"/>
        <end position="411"/>
    </location>
</feature>
<dbReference type="SUPFAM" id="SSF51735">
    <property type="entry name" value="NAD(P)-binding Rossmann-fold domains"/>
    <property type="match status" value="1"/>
</dbReference>
<dbReference type="InterPro" id="IPR017476">
    <property type="entry name" value="UDP-Glc/GDP-Man"/>
</dbReference>
<comment type="caution">
    <text evidence="5">The sequence shown here is derived from an EMBL/GenBank/DDBJ whole genome shotgun (WGS) entry which is preliminary data.</text>
</comment>
<evidence type="ECO:0000259" key="4">
    <source>
        <dbReference type="SMART" id="SM00984"/>
    </source>
</evidence>
<keyword evidence="2" id="KW-0520">NAD</keyword>
<dbReference type="GO" id="GO:0051287">
    <property type="term" value="F:NAD binding"/>
    <property type="evidence" value="ECO:0007669"/>
    <property type="project" value="InterPro"/>
</dbReference>
<dbReference type="InterPro" id="IPR008927">
    <property type="entry name" value="6-PGluconate_DH-like_C_sf"/>
</dbReference>
<dbReference type="InterPro" id="IPR001732">
    <property type="entry name" value="UDP-Glc/GDP-Man_DH_N"/>
</dbReference>
<evidence type="ECO:0000313" key="6">
    <source>
        <dbReference type="Proteomes" id="UP000305238"/>
    </source>
</evidence>
<dbReference type="RefSeq" id="WP_138638162.1">
    <property type="nucleotide sequence ID" value="NZ_JASWDG010000110.1"/>
</dbReference>
<organism evidence="5 6">
    <name type="scientific">Actinomadura geliboluensis</name>
    <dbReference type="NCBI Taxonomy" id="882440"/>
    <lineage>
        <taxon>Bacteria</taxon>
        <taxon>Bacillati</taxon>
        <taxon>Actinomycetota</taxon>
        <taxon>Actinomycetes</taxon>
        <taxon>Streptosporangiales</taxon>
        <taxon>Thermomonosporaceae</taxon>
        <taxon>Actinomadura</taxon>
    </lineage>
</organism>
<dbReference type="InterPro" id="IPR028359">
    <property type="entry name" value="UDP_ManNAc/GlcNAc_DH"/>
</dbReference>
<keyword evidence="1" id="KW-0560">Oxidoreductase</keyword>
<dbReference type="PANTHER" id="PTHR43491">
    <property type="entry name" value="UDP-N-ACETYL-D-MANNOSAMINE DEHYDROGENASE"/>
    <property type="match status" value="1"/>
</dbReference>
<dbReference type="Pfam" id="PF00984">
    <property type="entry name" value="UDPG_MGDP_dh"/>
    <property type="match status" value="1"/>
</dbReference>